<evidence type="ECO:0000259" key="30">
    <source>
        <dbReference type="SMART" id="SM01242"/>
    </source>
</evidence>
<accession>A0AAN9DJR4</accession>
<evidence type="ECO:0000256" key="8">
    <source>
        <dbReference type="ARBA" id="ARBA00022723"/>
    </source>
</evidence>
<dbReference type="SUPFAM" id="SSF69687">
    <property type="entry name" value="Integrin beta tail domain"/>
    <property type="match status" value="1"/>
</dbReference>
<dbReference type="FunFam" id="2.10.25.10:FF:000036">
    <property type="entry name" value="Integrin beta"/>
    <property type="match status" value="1"/>
</dbReference>
<keyword evidence="21" id="KW-0628">Postsynaptic cell membrane</keyword>
<dbReference type="PANTHER" id="PTHR10082:SF25">
    <property type="entry name" value="INTEGRIN BETA-3"/>
    <property type="match status" value="1"/>
</dbReference>
<dbReference type="InterPro" id="IPR012896">
    <property type="entry name" value="Integrin_bsu_tail"/>
</dbReference>
<dbReference type="GO" id="GO:0045124">
    <property type="term" value="P:regulation of bone resorption"/>
    <property type="evidence" value="ECO:0007669"/>
    <property type="project" value="UniProtKB-ARBA"/>
</dbReference>
<dbReference type="GO" id="GO:0007160">
    <property type="term" value="P:cell-matrix adhesion"/>
    <property type="evidence" value="ECO:0007669"/>
    <property type="project" value="TreeGrafter"/>
</dbReference>
<feature type="domain" description="Integrin beta subunit VWA" evidence="27">
    <location>
        <begin position="67"/>
        <end position="493"/>
    </location>
</feature>
<comment type="caution">
    <text evidence="31">The sequence shown here is derived from an EMBL/GenBank/DDBJ whole genome shotgun (WGS) entry which is preliminary data.</text>
</comment>
<name>A0AAN9DJR4_9TELE</name>
<keyword evidence="9" id="KW-0732">Signal</keyword>
<keyword evidence="5" id="KW-0245">EGF-like domain</keyword>
<feature type="disulfide bond" evidence="24">
    <location>
        <begin position="81"/>
        <end position="96"/>
    </location>
</feature>
<dbReference type="Pfam" id="PF07965">
    <property type="entry name" value="Integrin_B_tail"/>
    <property type="match status" value="1"/>
</dbReference>
<feature type="disulfide bond" evidence="24">
    <location>
        <begin position="639"/>
        <end position="644"/>
    </location>
</feature>
<evidence type="ECO:0000256" key="18">
    <source>
        <dbReference type="ARBA" id="ARBA00023136"/>
    </source>
</evidence>
<feature type="disulfide bond" evidence="24">
    <location>
        <begin position="692"/>
        <end position="720"/>
    </location>
</feature>
<dbReference type="GO" id="GO:0031258">
    <property type="term" value="C:lamellipodium membrane"/>
    <property type="evidence" value="ECO:0007669"/>
    <property type="project" value="UniProtKB-SubCell"/>
</dbReference>
<dbReference type="InterPro" id="IPR014836">
    <property type="entry name" value="Integrin_bsu_cyt_dom"/>
</dbReference>
<dbReference type="FunFam" id="2.10.25.10:FF:000075">
    <property type="entry name" value="Integrin beta"/>
    <property type="match status" value="1"/>
</dbReference>
<evidence type="ECO:0000256" key="11">
    <source>
        <dbReference type="ARBA" id="ARBA00022837"/>
    </source>
</evidence>
<evidence type="ECO:0000313" key="32">
    <source>
        <dbReference type="Proteomes" id="UP001364617"/>
    </source>
</evidence>
<dbReference type="AlphaFoldDB" id="A0AAN9DJR4"/>
<dbReference type="SMART" id="SM00423">
    <property type="entry name" value="PSI"/>
    <property type="match status" value="1"/>
</dbReference>
<dbReference type="Gene3D" id="4.10.1240.30">
    <property type="match status" value="1"/>
</dbReference>
<dbReference type="InterPro" id="IPR016201">
    <property type="entry name" value="PSI"/>
</dbReference>
<evidence type="ECO:0000259" key="29">
    <source>
        <dbReference type="SMART" id="SM01241"/>
    </source>
</evidence>
<dbReference type="Pfam" id="PF23105">
    <property type="entry name" value="EGF_integrin"/>
    <property type="match status" value="1"/>
</dbReference>
<dbReference type="SUPFAM" id="SSF57196">
    <property type="entry name" value="EGF/Laminin"/>
    <property type="match status" value="2"/>
</dbReference>
<dbReference type="Gene3D" id="3.30.1680.10">
    <property type="entry name" value="ligand-binding face of the semaphorins, domain 2"/>
    <property type="match status" value="1"/>
</dbReference>
<comment type="subcellular location">
    <subcellularLocation>
        <location evidence="2">Cell junction</location>
    </subcellularLocation>
    <subcellularLocation>
        <location evidence="25">Cell membrane</location>
        <topology evidence="25">Single-pass type I membrane protein</topology>
    </subcellularLocation>
    <subcellularLocation>
        <location evidence="1">Cell projection</location>
        <location evidence="1">Lamellipodium membrane</location>
    </subcellularLocation>
    <subcellularLocation>
        <location evidence="23">Postsynaptic cell membrane</location>
        <topology evidence="23">Single-pass type I membrane protein</topology>
    </subcellularLocation>
</comment>
<keyword evidence="4" id="KW-1003">Cell membrane</keyword>
<keyword evidence="10" id="KW-0677">Repeat</keyword>
<dbReference type="SMART" id="SM01242">
    <property type="entry name" value="Integrin_B_tail"/>
    <property type="match status" value="1"/>
</dbReference>
<feature type="domain" description="Integrin beta subunit cytoplasmic" evidence="29">
    <location>
        <begin position="773"/>
        <end position="819"/>
    </location>
</feature>
<dbReference type="PROSITE" id="PS52047">
    <property type="entry name" value="I_EGF_2"/>
    <property type="match status" value="3"/>
</dbReference>
<organism evidence="31 32">
    <name type="scientific">Phoxinus phoxinus</name>
    <name type="common">Eurasian minnow</name>
    <dbReference type="NCBI Taxonomy" id="58324"/>
    <lineage>
        <taxon>Eukaryota</taxon>
        <taxon>Metazoa</taxon>
        <taxon>Chordata</taxon>
        <taxon>Craniata</taxon>
        <taxon>Vertebrata</taxon>
        <taxon>Euteleostomi</taxon>
        <taxon>Actinopterygii</taxon>
        <taxon>Neopterygii</taxon>
        <taxon>Teleostei</taxon>
        <taxon>Ostariophysi</taxon>
        <taxon>Cypriniformes</taxon>
        <taxon>Leuciscidae</taxon>
        <taxon>Phoxininae</taxon>
        <taxon>Phoxinus</taxon>
    </lineage>
</organism>
<dbReference type="SMART" id="SM00187">
    <property type="entry name" value="INB"/>
    <property type="match status" value="1"/>
</dbReference>
<dbReference type="Pfam" id="PF00362">
    <property type="entry name" value="Integrin_beta"/>
    <property type="match status" value="1"/>
</dbReference>
<feature type="disulfide bond" evidence="24">
    <location>
        <begin position="60"/>
        <end position="493"/>
    </location>
</feature>
<feature type="disulfide bond" evidence="24">
    <location>
        <begin position="491"/>
        <end position="495"/>
    </location>
</feature>
<feature type="disulfide bond" evidence="24">
    <location>
        <begin position="506"/>
        <end position="518"/>
    </location>
</feature>
<evidence type="ECO:0000313" key="31">
    <source>
        <dbReference type="EMBL" id="KAK7175068.1"/>
    </source>
</evidence>
<evidence type="ECO:0000256" key="17">
    <source>
        <dbReference type="ARBA" id="ARBA00023037"/>
    </source>
</evidence>
<dbReference type="Gene3D" id="3.40.50.410">
    <property type="entry name" value="von Willebrand factor, type A domain"/>
    <property type="match status" value="1"/>
</dbReference>
<keyword evidence="7 25" id="KW-0812">Transmembrane</keyword>
<dbReference type="InterPro" id="IPR033760">
    <property type="entry name" value="Integrin_beta_N"/>
</dbReference>
<feature type="disulfide bond" evidence="24">
    <location>
        <begin position="68"/>
        <end position="78"/>
    </location>
</feature>
<dbReference type="PROSITE" id="PS00243">
    <property type="entry name" value="I_EGF_1"/>
    <property type="match status" value="1"/>
</dbReference>
<keyword evidence="18 26" id="KW-0472">Membrane</keyword>
<feature type="domain" description="PSI" evidence="28">
    <location>
        <begin position="59"/>
        <end position="108"/>
    </location>
</feature>
<dbReference type="InterPro" id="IPR036465">
    <property type="entry name" value="vWFA_dom_sf"/>
</dbReference>
<keyword evidence="11" id="KW-0106">Calcium</keyword>
<dbReference type="GO" id="GO:0007229">
    <property type="term" value="P:integrin-mediated signaling pathway"/>
    <property type="evidence" value="ECO:0007669"/>
    <property type="project" value="UniProtKB-KW"/>
</dbReference>
<evidence type="ECO:0000256" key="23">
    <source>
        <dbReference type="ARBA" id="ARBA00035006"/>
    </source>
</evidence>
<keyword evidence="20" id="KW-0325">Glycoprotein</keyword>
<reference evidence="31 32" key="1">
    <citation type="submission" date="2024-02" db="EMBL/GenBank/DDBJ databases">
        <title>Chromosome-level genome assembly of the Eurasian Minnow (Phoxinus phoxinus).</title>
        <authorList>
            <person name="Oriowo T.O."/>
            <person name="Martin S."/>
            <person name="Stange M."/>
            <person name="Chrysostomakis Y."/>
            <person name="Brown T."/>
            <person name="Winkler S."/>
            <person name="Kukowka S."/>
            <person name="Myers E.W."/>
            <person name="Bohne A."/>
        </authorList>
    </citation>
    <scope>NUCLEOTIDE SEQUENCE [LARGE SCALE GENOMIC DNA]</scope>
    <source>
        <strain evidence="31">ZFMK-TIS-60720</strain>
        <tissue evidence="31">Whole Organism</tissue>
    </source>
</reference>
<dbReference type="Gene3D" id="2.10.25.10">
    <property type="entry name" value="Laminin"/>
    <property type="match status" value="4"/>
</dbReference>
<dbReference type="Gene3D" id="2.60.40.1510">
    <property type="entry name" value="ntegrin, alpha v. Chain A, domain 3"/>
    <property type="match status" value="1"/>
</dbReference>
<dbReference type="GO" id="GO:0046872">
    <property type="term" value="F:metal ion binding"/>
    <property type="evidence" value="ECO:0007669"/>
    <property type="project" value="UniProtKB-KW"/>
</dbReference>
<feature type="disulfide bond" evidence="24">
    <location>
        <begin position="641"/>
        <end position="688"/>
    </location>
</feature>
<dbReference type="GO" id="GO:0070527">
    <property type="term" value="P:platelet aggregation"/>
    <property type="evidence" value="ECO:0007669"/>
    <property type="project" value="TreeGrafter"/>
</dbReference>
<proteinExistence type="inferred from homology"/>
<feature type="disulfide bond" evidence="24">
    <location>
        <begin position="559"/>
        <end position="564"/>
    </location>
</feature>
<feature type="disulfide bond" evidence="24">
    <location>
        <begin position="235"/>
        <end position="242"/>
    </location>
</feature>
<dbReference type="FunFam" id="4.10.1240.30:FF:000001">
    <property type="entry name" value="Integrin beta"/>
    <property type="match status" value="1"/>
</dbReference>
<dbReference type="InterPro" id="IPR057073">
    <property type="entry name" value="EGF_integrin_2"/>
</dbReference>
<feature type="disulfide bond" evidence="24">
    <location>
        <begin position="618"/>
        <end position="625"/>
    </location>
</feature>
<dbReference type="GO" id="GO:0001968">
    <property type="term" value="F:fibronectin binding"/>
    <property type="evidence" value="ECO:0007669"/>
    <property type="project" value="TreeGrafter"/>
</dbReference>
<dbReference type="InterPro" id="IPR032695">
    <property type="entry name" value="Integrin_dom_sf"/>
</dbReference>
<dbReference type="GO" id="GO:0008284">
    <property type="term" value="P:positive regulation of cell population proliferation"/>
    <property type="evidence" value="ECO:0007669"/>
    <property type="project" value="UniProtKB-ARBA"/>
</dbReference>
<keyword evidence="32" id="KW-1185">Reference proteome</keyword>
<feature type="disulfide bond" evidence="24">
    <location>
        <begin position="561"/>
        <end position="594"/>
    </location>
</feature>
<dbReference type="SUPFAM" id="SSF69179">
    <property type="entry name" value="Integrin domains"/>
    <property type="match status" value="1"/>
</dbReference>
<dbReference type="Gene3D" id="1.20.5.100">
    <property type="entry name" value="Cytochrome c1, transmembrane anchor, C-terminal"/>
    <property type="match status" value="1"/>
</dbReference>
<dbReference type="InterPro" id="IPR040622">
    <property type="entry name" value="EGF_integrin_1"/>
</dbReference>
<evidence type="ECO:0000256" key="7">
    <source>
        <dbReference type="ARBA" id="ARBA00022692"/>
    </source>
</evidence>
<dbReference type="GO" id="GO:0070051">
    <property type="term" value="F:fibrinogen binding"/>
    <property type="evidence" value="ECO:0007669"/>
    <property type="project" value="TreeGrafter"/>
</dbReference>
<dbReference type="PANTHER" id="PTHR10082">
    <property type="entry name" value="INTEGRIN BETA SUBUNIT"/>
    <property type="match status" value="1"/>
</dbReference>
<evidence type="ECO:0000256" key="12">
    <source>
        <dbReference type="ARBA" id="ARBA00022842"/>
    </source>
</evidence>
<dbReference type="Pfam" id="PF18372">
    <property type="entry name" value="I-EGF_1"/>
    <property type="match status" value="1"/>
</dbReference>
<evidence type="ECO:0000256" key="3">
    <source>
        <dbReference type="ARBA" id="ARBA00007449"/>
    </source>
</evidence>
<keyword evidence="6" id="KW-0597">Phosphoprotein</keyword>
<feature type="disulfide bond" evidence="24">
    <location>
        <begin position="666"/>
        <end position="675"/>
    </location>
</feature>
<gene>
    <name evidence="31" type="ORF">R3I93_002076</name>
</gene>
<feature type="disulfide bond" evidence="24">
    <location>
        <begin position="646"/>
        <end position="656"/>
    </location>
</feature>
<dbReference type="SMART" id="SM01241">
    <property type="entry name" value="Integrin_b_cyt"/>
    <property type="match status" value="1"/>
</dbReference>
<keyword evidence="19 24" id="KW-1015">Disulfide bond</keyword>
<evidence type="ECO:0000256" key="9">
    <source>
        <dbReference type="ARBA" id="ARBA00022729"/>
    </source>
</evidence>
<evidence type="ECO:0000259" key="27">
    <source>
        <dbReference type="SMART" id="SM00187"/>
    </source>
</evidence>
<feature type="disulfide bond" evidence="24">
    <location>
        <begin position="602"/>
        <end position="633"/>
    </location>
</feature>
<keyword evidence="14" id="KW-0965">Cell junction</keyword>
<feature type="disulfide bond" evidence="24">
    <location>
        <begin position="515"/>
        <end position="553"/>
    </location>
</feature>
<dbReference type="GO" id="GO:0005925">
    <property type="term" value="C:focal adhesion"/>
    <property type="evidence" value="ECO:0007669"/>
    <property type="project" value="TreeGrafter"/>
</dbReference>
<evidence type="ECO:0000256" key="20">
    <source>
        <dbReference type="ARBA" id="ARBA00023180"/>
    </source>
</evidence>
<dbReference type="InterPro" id="IPR036349">
    <property type="entry name" value="Integrin_bsu_tail_dom_sf"/>
</dbReference>
<feature type="disulfide bond" evidence="24">
    <location>
        <begin position="581"/>
        <end position="586"/>
    </location>
</feature>
<feature type="disulfide bond" evidence="24">
    <location>
        <begin position="71"/>
        <end position="107"/>
    </location>
</feature>
<keyword evidence="13 25" id="KW-0130">Cell adhesion</keyword>
<evidence type="ECO:0000256" key="4">
    <source>
        <dbReference type="ARBA" id="ARBA00022475"/>
    </source>
</evidence>
<comment type="similarity">
    <text evidence="3 25">Belongs to the integrin beta chain family.</text>
</comment>
<dbReference type="PRINTS" id="PR01186">
    <property type="entry name" value="INTEGRINB"/>
</dbReference>
<feature type="disulfide bond" evidence="24">
    <location>
        <begin position="672"/>
        <end position="744"/>
    </location>
</feature>
<evidence type="ECO:0000256" key="16">
    <source>
        <dbReference type="ARBA" id="ARBA00023018"/>
    </source>
</evidence>
<feature type="disulfide bond" evidence="24">
    <location>
        <begin position="531"/>
        <end position="544"/>
    </location>
</feature>
<dbReference type="Proteomes" id="UP001364617">
    <property type="component" value="Unassembled WGS sequence"/>
</dbReference>
<dbReference type="GO" id="GO:0005178">
    <property type="term" value="F:integrin binding"/>
    <property type="evidence" value="ECO:0007669"/>
    <property type="project" value="TreeGrafter"/>
</dbReference>
<evidence type="ECO:0000256" key="2">
    <source>
        <dbReference type="ARBA" id="ARBA00004282"/>
    </source>
</evidence>
<evidence type="ECO:0000256" key="13">
    <source>
        <dbReference type="ARBA" id="ARBA00022889"/>
    </source>
</evidence>
<feature type="disulfide bond" evidence="24">
    <location>
        <begin position="600"/>
        <end position="605"/>
    </location>
</feature>
<dbReference type="SUPFAM" id="SSF53300">
    <property type="entry name" value="vWA-like"/>
    <property type="match status" value="1"/>
</dbReference>
<dbReference type="FunFam" id="1.20.5.100:FF:000002">
    <property type="entry name" value="Integrin beta"/>
    <property type="match status" value="1"/>
</dbReference>
<dbReference type="PIRSF" id="PIRSF002512">
    <property type="entry name" value="Integrin_B"/>
    <property type="match status" value="1"/>
</dbReference>
<dbReference type="GO" id="GO:0016477">
    <property type="term" value="P:cell migration"/>
    <property type="evidence" value="ECO:0007669"/>
    <property type="project" value="TreeGrafter"/>
</dbReference>
<dbReference type="GO" id="GO:0008305">
    <property type="term" value="C:integrin complex"/>
    <property type="evidence" value="ECO:0007669"/>
    <property type="project" value="TreeGrafter"/>
</dbReference>
<dbReference type="SUPFAM" id="SSF103575">
    <property type="entry name" value="Plexin repeat"/>
    <property type="match status" value="1"/>
</dbReference>
<evidence type="ECO:0000256" key="14">
    <source>
        <dbReference type="ARBA" id="ARBA00022949"/>
    </source>
</evidence>
<dbReference type="Pfam" id="PF08725">
    <property type="entry name" value="Integrin_b_cyt"/>
    <property type="match status" value="1"/>
</dbReference>
<keyword evidence="12" id="KW-0460">Magnesium</keyword>
<evidence type="ECO:0000256" key="5">
    <source>
        <dbReference type="ARBA" id="ARBA00022536"/>
    </source>
</evidence>
<evidence type="ECO:0000256" key="19">
    <source>
        <dbReference type="ARBA" id="ARBA00023157"/>
    </source>
</evidence>
<evidence type="ECO:0000256" key="25">
    <source>
        <dbReference type="RuleBase" id="RU000633"/>
    </source>
</evidence>
<evidence type="ECO:0000256" key="22">
    <source>
        <dbReference type="ARBA" id="ARBA00023273"/>
    </source>
</evidence>
<feature type="disulfide bond" evidence="24">
    <location>
        <begin position="464"/>
        <end position="712"/>
    </location>
</feature>
<dbReference type="InterPro" id="IPR057243">
    <property type="entry name" value="Integrin_I-EGF_CS"/>
</dbReference>
<feature type="disulfide bond" evidence="24">
    <location>
        <begin position="290"/>
        <end position="331"/>
    </location>
</feature>
<feature type="domain" description="Integrin beta subunit tail" evidence="30">
    <location>
        <begin position="666"/>
        <end position="749"/>
    </location>
</feature>
<feature type="disulfide bond" evidence="24">
    <location>
        <begin position="520"/>
        <end position="529"/>
    </location>
</feature>
<dbReference type="FunFam" id="3.40.50.410:FF:000002">
    <property type="entry name" value="Integrin beta"/>
    <property type="match status" value="1"/>
</dbReference>
<evidence type="ECO:0000256" key="6">
    <source>
        <dbReference type="ARBA" id="ARBA00022553"/>
    </source>
</evidence>
<dbReference type="FunFam" id="3.30.1680.10:FF:000002">
    <property type="entry name" value="Integrin beta"/>
    <property type="match status" value="1"/>
</dbReference>
<dbReference type="GO" id="GO:0045211">
    <property type="term" value="C:postsynaptic membrane"/>
    <property type="evidence" value="ECO:0007669"/>
    <property type="project" value="UniProtKB-SubCell"/>
</dbReference>
<feature type="disulfide bond" evidence="24">
    <location>
        <begin position="659"/>
        <end position="662"/>
    </location>
</feature>
<dbReference type="GO" id="GO:0033627">
    <property type="term" value="P:cell adhesion mediated by integrin"/>
    <property type="evidence" value="ECO:0007669"/>
    <property type="project" value="TreeGrafter"/>
</dbReference>
<dbReference type="GO" id="GO:0009986">
    <property type="term" value="C:cell surface"/>
    <property type="evidence" value="ECO:0007669"/>
    <property type="project" value="TreeGrafter"/>
</dbReference>
<sequence length="819" mass="89619">MSRNGISTPSLFVHQRIKVETEFLQQEAFFGSVKMGLNLMEGVWIPVLLLVSSATSSNICTSRGVSSCKECLSIHPACAWCTQEIFGKGGSSLSRCDLKDSLIQSGCGVKFIEFPVSRMRILEDVPLSNKAGLSASDITQIQPQKIHLTLRPDDSKQFTVKVKQVSDYPVDLYYLMDMTNTMKDDLQKLYALGNDLASALRGVTSNLRMGFGAFVDKTLSPYMYMYSEEVIKNPCHKSTEPCPPQFGYRNVLSLTEQVERFTEEVKKQKVSRNRDAPEGGFDAIIQAVVCKEKIGWRPDASHLLIFTSDDRSHLALDAKLAGIVQPHDGECYINDNNEYDKSTILDYPSLGMITDKISENNINLIFAVTSIMVPLYRNYSELIPGSAVGTLTKDSGNVVQLILDAYAKIRSKVELELLGVPDELSLFINATCLGGEVIAGVRSCDGLKIGDMVSFNIEAKLHGCPKEKSRTFIVKPMGFKDSLQVTVDFACECSCQQSSMPASPSCHHGNGTLECGVCLCDPGRLGSRCECSEGEYNPSQQGSCSPNPETPACSGRGDCVCGQCACRSSEFGKVWGPYCECDDFSCLRSKGLMCSGNGECNCGSCHCGPGWSGESCDCSTRTDTCMGSGGMLCSGRGHCVCGVCECTQPGSYGSTCEKCPTCPDACTIKKECVECKHFKRGDLFEKNCNHFCRDEIVPVDELVFHEKNAVNCSYKDEDDCVQNFQYYEDASGKSFLYLVKVPECPSGPDILVVALSVAGAVLLLGLATLLVWKLLITIHDRHEFAKFEEEKAKAKWEAANNPLYKGATSTFQNVAYRGS</sequence>
<dbReference type="Pfam" id="PF17205">
    <property type="entry name" value="PSI_integrin"/>
    <property type="match status" value="1"/>
</dbReference>
<feature type="disulfide bond" evidence="24">
    <location>
        <begin position="607"/>
        <end position="616"/>
    </location>
</feature>
<evidence type="ECO:0000259" key="28">
    <source>
        <dbReference type="SMART" id="SM00423"/>
    </source>
</evidence>
<keyword evidence="17 25" id="KW-0401">Integrin</keyword>
<dbReference type="InterPro" id="IPR002369">
    <property type="entry name" value="Integrin_bsu_VWA"/>
</dbReference>
<dbReference type="InterPro" id="IPR015812">
    <property type="entry name" value="Integrin_bsu"/>
</dbReference>
<keyword evidence="22" id="KW-0966">Cell projection</keyword>
<keyword evidence="16" id="KW-0770">Synapse</keyword>
<feature type="disulfide bond" evidence="24">
    <location>
        <begin position="432"/>
        <end position="444"/>
    </location>
</feature>
<evidence type="ECO:0000256" key="21">
    <source>
        <dbReference type="ARBA" id="ARBA00023257"/>
    </source>
</evidence>
<dbReference type="GO" id="GO:0030335">
    <property type="term" value="P:positive regulation of cell migration"/>
    <property type="evidence" value="ECO:0007669"/>
    <property type="project" value="UniProtKB-ARBA"/>
</dbReference>
<keyword evidence="15 26" id="KW-1133">Transmembrane helix</keyword>
<keyword evidence="8" id="KW-0479">Metal-binding</keyword>
<evidence type="ECO:0000256" key="1">
    <source>
        <dbReference type="ARBA" id="ARBA00004121"/>
    </source>
</evidence>
<feature type="disulfide bond" evidence="24">
    <location>
        <begin position="566"/>
        <end position="579"/>
    </location>
</feature>
<feature type="transmembrane region" description="Helical" evidence="26">
    <location>
        <begin position="750"/>
        <end position="772"/>
    </location>
</feature>
<evidence type="ECO:0000256" key="10">
    <source>
        <dbReference type="ARBA" id="ARBA00022737"/>
    </source>
</evidence>
<dbReference type="EMBL" id="JAYKXH010000002">
    <property type="protein sequence ID" value="KAK7175068.1"/>
    <property type="molecule type" value="Genomic_DNA"/>
</dbReference>
<protein>
    <recommendedName>
        <fullName evidence="25">Integrin beta</fullName>
    </recommendedName>
</protein>
<evidence type="ECO:0000256" key="24">
    <source>
        <dbReference type="PIRSR" id="PIRSR002512-1"/>
    </source>
</evidence>
<evidence type="ECO:0000256" key="15">
    <source>
        <dbReference type="ARBA" id="ARBA00022989"/>
    </source>
</evidence>
<evidence type="ECO:0000256" key="26">
    <source>
        <dbReference type="SAM" id="Phobius"/>
    </source>
</evidence>